<protein>
    <submittedName>
        <fullName evidence="1">Uncharacterized protein</fullName>
    </submittedName>
</protein>
<dbReference type="AlphaFoldDB" id="A0A8C9BB36"/>
<name>A0A8C9BB36_PHOSS</name>
<accession>A0A8C9BB36</accession>
<sequence length="97" mass="11432">MIRSQPCFIPKLAFSIFTPRLLSITPREKSHDCLDLVPLKIHDLEHPWSHHDHALPNFRYSDSTFNFTYIGGPKRWRPPGLMQYQSMRALQRSLSQQ</sequence>
<proteinExistence type="predicted"/>
<reference evidence="1" key="1">
    <citation type="submission" date="2019-08" db="EMBL/GenBank/DDBJ databases">
        <title>Phocoena sinus (Vaquita) genome, mPhoSin1, primary haplotype.</title>
        <authorList>
            <person name="Morin P."/>
            <person name="Mountcastle J."/>
            <person name="Fungtammasan C."/>
            <person name="Rhie A."/>
            <person name="Rojas-Bracho L."/>
            <person name="Smith C.R."/>
            <person name="Taylor B.L."/>
            <person name="Gulland F.M.D."/>
            <person name="Musser W."/>
            <person name="Houck M."/>
            <person name="Haase B."/>
            <person name="Paez S."/>
            <person name="Howe K."/>
            <person name="Torrance J."/>
            <person name="Formenti G."/>
            <person name="Phillippy A."/>
            <person name="Ryder O."/>
            <person name="Jarvis E.D."/>
            <person name="Fedrigo O."/>
        </authorList>
    </citation>
    <scope>NUCLEOTIDE SEQUENCE [LARGE SCALE GENOMIC DNA]</scope>
</reference>
<keyword evidence="2" id="KW-1185">Reference proteome</keyword>
<evidence type="ECO:0000313" key="1">
    <source>
        <dbReference type="Ensembl" id="ENSPSNP00000006016.1"/>
    </source>
</evidence>
<dbReference type="Proteomes" id="UP000694554">
    <property type="component" value="Chromosome 4"/>
</dbReference>
<dbReference type="Ensembl" id="ENSPSNT00000006867.1">
    <property type="protein sequence ID" value="ENSPSNP00000006016.1"/>
    <property type="gene ID" value="ENSPSNG00000004503.1"/>
</dbReference>
<reference evidence="1" key="2">
    <citation type="submission" date="2025-08" db="UniProtKB">
        <authorList>
            <consortium name="Ensembl"/>
        </authorList>
    </citation>
    <scope>IDENTIFICATION</scope>
</reference>
<organism evidence="1 2">
    <name type="scientific">Phocoena sinus</name>
    <name type="common">Vaquita</name>
    <dbReference type="NCBI Taxonomy" id="42100"/>
    <lineage>
        <taxon>Eukaryota</taxon>
        <taxon>Metazoa</taxon>
        <taxon>Chordata</taxon>
        <taxon>Craniata</taxon>
        <taxon>Vertebrata</taxon>
        <taxon>Euteleostomi</taxon>
        <taxon>Mammalia</taxon>
        <taxon>Eutheria</taxon>
        <taxon>Laurasiatheria</taxon>
        <taxon>Artiodactyla</taxon>
        <taxon>Whippomorpha</taxon>
        <taxon>Cetacea</taxon>
        <taxon>Odontoceti</taxon>
        <taxon>Phocoenidae</taxon>
        <taxon>Phocoena</taxon>
    </lineage>
</organism>
<reference evidence="1" key="3">
    <citation type="submission" date="2025-09" db="UniProtKB">
        <authorList>
            <consortium name="Ensembl"/>
        </authorList>
    </citation>
    <scope>IDENTIFICATION</scope>
</reference>
<evidence type="ECO:0000313" key="2">
    <source>
        <dbReference type="Proteomes" id="UP000694554"/>
    </source>
</evidence>